<gene>
    <name evidence="8" type="ORF">PECAL_5P10330</name>
</gene>
<dbReference type="EMBL" id="CAKKNE010000005">
    <property type="protein sequence ID" value="CAH0376445.1"/>
    <property type="molecule type" value="Genomic_DNA"/>
</dbReference>
<name>A0A8J2ST49_9STRA</name>
<accession>A0A8J2ST49</accession>
<feature type="transmembrane region" description="Helical" evidence="6">
    <location>
        <begin position="317"/>
        <end position="336"/>
    </location>
</feature>
<evidence type="ECO:0000313" key="9">
    <source>
        <dbReference type="Proteomes" id="UP000789595"/>
    </source>
</evidence>
<dbReference type="AlphaFoldDB" id="A0A8J2ST49"/>
<comment type="caution">
    <text evidence="8">The sequence shown here is derived from an EMBL/GenBank/DDBJ whole genome shotgun (WGS) entry which is preliminary data.</text>
</comment>
<evidence type="ECO:0000256" key="3">
    <source>
        <dbReference type="ARBA" id="ARBA00022692"/>
    </source>
</evidence>
<dbReference type="InterPro" id="IPR051258">
    <property type="entry name" value="Diverse_Substrate_Transporter"/>
</dbReference>
<keyword evidence="3 6" id="KW-0812">Transmembrane</keyword>
<sequence>MRPCALLFGAAAAFAPTPKRLPRTPRRATPATPPDVPTAARVAVLLSVPVAWGTYAPAVKAVYALPAPPPGVVFSLAYYVVALACLGAVAAPRRSQNPLPYRAGGELGLYLFLGNLFQVVGLETVSADAAAFLVQTTTVIVPVLEARVTGKAVAGATYRNCAVAFLGVAVLCGEGLETGAAPAAGDLLILCAALLYSVHVVRLSALAPGLDALDLARAKAAAEVGFAVLSVAALAAATPFLDGRAFAASLAHAAPDTTAALATAVVWCGAVTCAYTIWAQSFGQRGVTAARANLVYTSQPVFSALFAFGLLHEVPTAATLAGGGLILIAVAAEVLAMDEAPA</sequence>
<feature type="transmembrane region" description="Helical" evidence="6">
    <location>
        <begin position="220"/>
        <end position="240"/>
    </location>
</feature>
<keyword evidence="5 6" id="KW-0472">Membrane</keyword>
<evidence type="ECO:0000259" key="7">
    <source>
        <dbReference type="Pfam" id="PF00892"/>
    </source>
</evidence>
<feature type="transmembrane region" description="Helical" evidence="6">
    <location>
        <begin position="260"/>
        <end position="278"/>
    </location>
</feature>
<dbReference type="PANTHER" id="PTHR42920:SF5">
    <property type="entry name" value="EAMA DOMAIN-CONTAINING PROTEIN"/>
    <property type="match status" value="1"/>
</dbReference>
<evidence type="ECO:0000256" key="1">
    <source>
        <dbReference type="ARBA" id="ARBA00004651"/>
    </source>
</evidence>
<keyword evidence="9" id="KW-1185">Reference proteome</keyword>
<feature type="transmembrane region" description="Helical" evidence="6">
    <location>
        <begin position="72"/>
        <end position="91"/>
    </location>
</feature>
<feature type="domain" description="EamA" evidence="7">
    <location>
        <begin position="185"/>
        <end position="331"/>
    </location>
</feature>
<dbReference type="SUPFAM" id="SSF103481">
    <property type="entry name" value="Multidrug resistance efflux transporter EmrE"/>
    <property type="match status" value="1"/>
</dbReference>
<dbReference type="Pfam" id="PF00892">
    <property type="entry name" value="EamA"/>
    <property type="match status" value="1"/>
</dbReference>
<evidence type="ECO:0000256" key="6">
    <source>
        <dbReference type="SAM" id="Phobius"/>
    </source>
</evidence>
<proteinExistence type="predicted"/>
<dbReference type="InterPro" id="IPR037185">
    <property type="entry name" value="EmrE-like"/>
</dbReference>
<dbReference type="InterPro" id="IPR000620">
    <property type="entry name" value="EamA_dom"/>
</dbReference>
<evidence type="ECO:0000256" key="2">
    <source>
        <dbReference type="ARBA" id="ARBA00022475"/>
    </source>
</evidence>
<dbReference type="Proteomes" id="UP000789595">
    <property type="component" value="Unassembled WGS sequence"/>
</dbReference>
<evidence type="ECO:0000256" key="4">
    <source>
        <dbReference type="ARBA" id="ARBA00022989"/>
    </source>
</evidence>
<dbReference type="GO" id="GO:0005886">
    <property type="term" value="C:plasma membrane"/>
    <property type="evidence" value="ECO:0007669"/>
    <property type="project" value="UniProtKB-SubCell"/>
</dbReference>
<organism evidence="8 9">
    <name type="scientific">Pelagomonas calceolata</name>
    <dbReference type="NCBI Taxonomy" id="35677"/>
    <lineage>
        <taxon>Eukaryota</taxon>
        <taxon>Sar</taxon>
        <taxon>Stramenopiles</taxon>
        <taxon>Ochrophyta</taxon>
        <taxon>Pelagophyceae</taxon>
        <taxon>Pelagomonadales</taxon>
        <taxon>Pelagomonadaceae</taxon>
        <taxon>Pelagomonas</taxon>
    </lineage>
</organism>
<evidence type="ECO:0000313" key="8">
    <source>
        <dbReference type="EMBL" id="CAH0376445.1"/>
    </source>
</evidence>
<feature type="transmembrane region" description="Helical" evidence="6">
    <location>
        <begin position="290"/>
        <end position="311"/>
    </location>
</feature>
<keyword evidence="4 6" id="KW-1133">Transmembrane helix</keyword>
<keyword evidence="2" id="KW-1003">Cell membrane</keyword>
<evidence type="ECO:0000256" key="5">
    <source>
        <dbReference type="ARBA" id="ARBA00023136"/>
    </source>
</evidence>
<protein>
    <recommendedName>
        <fullName evidence="7">EamA domain-containing protein</fullName>
    </recommendedName>
</protein>
<comment type="subcellular location">
    <subcellularLocation>
        <location evidence="1">Cell membrane</location>
        <topology evidence="1">Multi-pass membrane protein</topology>
    </subcellularLocation>
</comment>
<reference evidence="8" key="1">
    <citation type="submission" date="2021-11" db="EMBL/GenBank/DDBJ databases">
        <authorList>
            <consortium name="Genoscope - CEA"/>
            <person name="William W."/>
        </authorList>
    </citation>
    <scope>NUCLEOTIDE SEQUENCE</scope>
</reference>
<dbReference type="OrthoDB" id="2017960at2759"/>
<dbReference type="PANTHER" id="PTHR42920">
    <property type="entry name" value="OS03G0707200 PROTEIN-RELATED"/>
    <property type="match status" value="1"/>
</dbReference>